<dbReference type="Pfam" id="PF08676">
    <property type="entry name" value="MutL_C"/>
    <property type="match status" value="1"/>
</dbReference>
<comment type="caution">
    <text evidence="7">The sequence shown here is derived from an EMBL/GenBank/DDBJ whole genome shotgun (WGS) entry which is preliminary data.</text>
</comment>
<dbReference type="InterPro" id="IPR020568">
    <property type="entry name" value="Ribosomal_Su5_D2-typ_SF"/>
</dbReference>
<dbReference type="GO" id="GO:0016887">
    <property type="term" value="F:ATP hydrolysis activity"/>
    <property type="evidence" value="ECO:0007669"/>
    <property type="project" value="InterPro"/>
</dbReference>
<dbReference type="SMART" id="SM01340">
    <property type="entry name" value="DNA_mis_repair"/>
    <property type="match status" value="1"/>
</dbReference>
<dbReference type="PROSITE" id="PS00058">
    <property type="entry name" value="DNA_MISMATCH_REPAIR_1"/>
    <property type="match status" value="1"/>
</dbReference>
<evidence type="ECO:0000259" key="6">
    <source>
        <dbReference type="SMART" id="SM01340"/>
    </source>
</evidence>
<dbReference type="Pfam" id="PF13589">
    <property type="entry name" value="HATPase_c_3"/>
    <property type="match status" value="1"/>
</dbReference>
<dbReference type="Proteomes" id="UP000253664">
    <property type="component" value="Unassembled WGS sequence"/>
</dbReference>
<feature type="domain" description="MutL C-terminal dimerisation" evidence="5">
    <location>
        <begin position="793"/>
        <end position="955"/>
    </location>
</feature>
<dbReference type="InterPro" id="IPR042120">
    <property type="entry name" value="MutL_C_dimsub"/>
</dbReference>
<evidence type="ECO:0000313" key="7">
    <source>
        <dbReference type="EMBL" id="RCI14007.1"/>
    </source>
</evidence>
<keyword evidence="8" id="KW-1185">Reference proteome</keyword>
<dbReference type="InterPro" id="IPR038973">
    <property type="entry name" value="MutL/Mlh/Pms-like"/>
</dbReference>
<dbReference type="SUPFAM" id="SSF118116">
    <property type="entry name" value="DNA mismatch repair protein MutL"/>
    <property type="match status" value="1"/>
</dbReference>
<dbReference type="CDD" id="cd03484">
    <property type="entry name" value="MutL_Trans_hPMS_2_like"/>
    <property type="match status" value="1"/>
</dbReference>
<evidence type="ECO:0000256" key="4">
    <source>
        <dbReference type="SAM" id="MobiDB-lite"/>
    </source>
</evidence>
<dbReference type="AlphaFoldDB" id="A0A367LHZ5"/>
<dbReference type="GO" id="GO:0032389">
    <property type="term" value="C:MutLalpha complex"/>
    <property type="evidence" value="ECO:0007669"/>
    <property type="project" value="TreeGrafter"/>
</dbReference>
<comment type="similarity">
    <text evidence="1">Belongs to the DNA mismatch repair MutL/HexB family.</text>
</comment>
<feature type="compositionally biased region" description="Polar residues" evidence="4">
    <location>
        <begin position="402"/>
        <end position="414"/>
    </location>
</feature>
<dbReference type="GO" id="GO:0005524">
    <property type="term" value="F:ATP binding"/>
    <property type="evidence" value="ECO:0007669"/>
    <property type="project" value="InterPro"/>
</dbReference>
<dbReference type="InterPro" id="IPR014721">
    <property type="entry name" value="Ribsml_uS5_D2-typ_fold_subgr"/>
</dbReference>
<dbReference type="PANTHER" id="PTHR10073">
    <property type="entry name" value="DNA MISMATCH REPAIR PROTEIN MLH, PMS, MUTL"/>
    <property type="match status" value="1"/>
</dbReference>
<dbReference type="OrthoDB" id="10263226at2759"/>
<dbReference type="FunFam" id="3.30.1370.100:FF:000001">
    <property type="entry name" value="Mismatch repair endonuclease pms1, putative"/>
    <property type="match status" value="1"/>
</dbReference>
<dbReference type="STRING" id="1330021.A0A367LHZ5"/>
<feature type="compositionally biased region" description="Polar residues" evidence="4">
    <location>
        <begin position="727"/>
        <end position="737"/>
    </location>
</feature>
<dbReference type="GO" id="GO:0030983">
    <property type="term" value="F:mismatched DNA binding"/>
    <property type="evidence" value="ECO:0007669"/>
    <property type="project" value="InterPro"/>
</dbReference>
<dbReference type="Gene3D" id="3.30.230.10">
    <property type="match status" value="1"/>
</dbReference>
<dbReference type="Gene3D" id="3.30.1370.100">
    <property type="entry name" value="MutL, C-terminal domain, regulatory subdomain"/>
    <property type="match status" value="1"/>
</dbReference>
<dbReference type="Gene3D" id="3.30.1540.20">
    <property type="entry name" value="MutL, C-terminal domain, dimerisation subdomain"/>
    <property type="match status" value="1"/>
</dbReference>
<dbReference type="EMBL" id="LKCN02000005">
    <property type="protein sequence ID" value="RCI14007.1"/>
    <property type="molecule type" value="Genomic_DNA"/>
</dbReference>
<feature type="compositionally biased region" description="Polar residues" evidence="4">
    <location>
        <begin position="373"/>
        <end position="382"/>
    </location>
</feature>
<dbReference type="GO" id="GO:0140664">
    <property type="term" value="F:ATP-dependent DNA damage sensor activity"/>
    <property type="evidence" value="ECO:0007669"/>
    <property type="project" value="InterPro"/>
</dbReference>
<keyword evidence="2" id="KW-0227">DNA damage</keyword>
<dbReference type="PANTHER" id="PTHR10073:SF52">
    <property type="entry name" value="MISMATCH REPAIR ENDONUCLEASE PMS2"/>
    <property type="match status" value="1"/>
</dbReference>
<dbReference type="SMART" id="SM00853">
    <property type="entry name" value="MutL_C"/>
    <property type="match status" value="1"/>
</dbReference>
<evidence type="ECO:0000259" key="5">
    <source>
        <dbReference type="SMART" id="SM00853"/>
    </source>
</evidence>
<dbReference type="InterPro" id="IPR036890">
    <property type="entry name" value="HATPase_C_sf"/>
</dbReference>
<dbReference type="InterPro" id="IPR014790">
    <property type="entry name" value="MutL_C"/>
</dbReference>
<dbReference type="CDD" id="cd16926">
    <property type="entry name" value="HATPase_MutL-MLH-PMS-like"/>
    <property type="match status" value="1"/>
</dbReference>
<name>A0A367LHZ5_9HYPO</name>
<feature type="compositionally biased region" description="Basic and acidic residues" evidence="4">
    <location>
        <begin position="711"/>
        <end position="724"/>
    </location>
</feature>
<feature type="region of interest" description="Disordered" evidence="4">
    <location>
        <begin position="373"/>
        <end position="573"/>
    </location>
</feature>
<dbReference type="SUPFAM" id="SSF55874">
    <property type="entry name" value="ATPase domain of HSP90 chaperone/DNA topoisomerase II/histidine kinase"/>
    <property type="match status" value="1"/>
</dbReference>
<dbReference type="SUPFAM" id="SSF54211">
    <property type="entry name" value="Ribosomal protein S5 domain 2-like"/>
    <property type="match status" value="1"/>
</dbReference>
<sequence length="1015" mass="111469">MAATIKPIDESSVHQIQSGQVIVDLCSAVKELVENSIDSGCNSIGLLFYTPLTCVRSSDVRFKNQGLDLIEVQDNGSGISPANYAYVALKHHTSKLSSFSDLASLQSFGFRGEALASLCALSRLVITTCVQADVPKGSRLSFDTSGVLTETAVVASHRGTTVSVNGLFQNLPVRRRELERNIKREWLKVCALLHQYACIQTKVKFSVSQQPSRGNRTVLFSTRGNATTRENIMNIFGTRIISGLIPVDLSLNLQSSTPNLDSRDVGYYEGRLVGYVSRPSSRDGRHTPDRQMLFVNGRPCSLPRFVKTFNEVYRSYNSSQSPFIFVDLRLDTHRYDVNVSPDKLSILLHDQSLLLKGLRTSLDELFSSHQGIMPVSQTTHGSQRTKDEAKMPPLPKKLSFIGSDQSSRSINDTLSSDDELLPLNLADSNTNVEEEVRQDGGSDERQVATDPRNKGSSSPRLDKSWKVAWTPASLESDMNEGQAKTRRKLQSTQVPNVVFHGSRTGGLAPFHAKSYRNQRSLSDPRENSKDRPFLDCTSNSDLSSMDCDAQNEAEGYTAGGSNRDSRPPPVESLCLDNNHYTGFPIPSPQLCTLEVAGVTQSREVVGLAKDKPSLSTGGYEPANLGRPTAVGGNSSGLSSDSANVQDARAQAASGRDHKCSVFDDTNNASKAELEDAVALSSDDADGGIPIEDQTHAESLQDNNLDQSRFSGRGEKSKRLEDGLGRDSQLSGTAQRVQTTEEHVQSRMRDYLSGYWVENDNMSMLDTAEDNMAPDAESQLTVTIARDHFSRMRVVGQFNKGFIIAVRPATLQNMEDSRARHDELFIIDQHASDEKYNFERLQSSTIVQSQALVVPKSLRLTALEEEILSENLAAVEANGFKVRCDASQGGSVGSRCQLLALPLSRETTFDLGDLEELITLLGDEPSQSGYIPRPSKVRKMFAMRACRGSVMIGQALTPSQMATLVKQMGELDKPWNCPHGRPTMRHLCQLCAWESKSWKADLSAPVLSSWISFLTG</sequence>
<dbReference type="InterPro" id="IPR002099">
    <property type="entry name" value="MutL/Mlh/PMS"/>
</dbReference>
<feature type="region of interest" description="Disordered" evidence="4">
    <location>
        <begin position="676"/>
        <end position="742"/>
    </location>
</feature>
<accession>A0A367LHZ5</accession>
<dbReference type="GO" id="GO:0000710">
    <property type="term" value="P:meiotic mismatch repair"/>
    <property type="evidence" value="ECO:0007669"/>
    <property type="project" value="UniProtKB-ARBA"/>
</dbReference>
<organism evidence="7 8">
    <name type="scientific">Ophiocordyceps polyrhachis-furcata BCC 54312</name>
    <dbReference type="NCBI Taxonomy" id="1330021"/>
    <lineage>
        <taxon>Eukaryota</taxon>
        <taxon>Fungi</taxon>
        <taxon>Dikarya</taxon>
        <taxon>Ascomycota</taxon>
        <taxon>Pezizomycotina</taxon>
        <taxon>Sordariomycetes</taxon>
        <taxon>Hypocreomycetidae</taxon>
        <taxon>Hypocreales</taxon>
        <taxon>Ophiocordycipitaceae</taxon>
        <taxon>Ophiocordyceps</taxon>
    </lineage>
</organism>
<dbReference type="InterPro" id="IPR042121">
    <property type="entry name" value="MutL_C_regsub"/>
</dbReference>
<dbReference type="NCBIfam" id="TIGR00585">
    <property type="entry name" value="mutl"/>
    <property type="match status" value="1"/>
</dbReference>
<feature type="region of interest" description="Disordered" evidence="4">
    <location>
        <begin position="609"/>
        <end position="663"/>
    </location>
</feature>
<evidence type="ECO:0000313" key="8">
    <source>
        <dbReference type="Proteomes" id="UP000253664"/>
    </source>
</evidence>
<dbReference type="InterPro" id="IPR037198">
    <property type="entry name" value="MutL_C_sf"/>
</dbReference>
<gene>
    <name evidence="7" type="ORF">L249_8133</name>
</gene>
<feature type="compositionally biased region" description="Basic and acidic residues" evidence="4">
    <location>
        <begin position="522"/>
        <end position="533"/>
    </location>
</feature>
<dbReference type="Pfam" id="PF01119">
    <property type="entry name" value="DNA_mis_repair"/>
    <property type="match status" value="1"/>
</dbReference>
<feature type="compositionally biased region" description="Basic and acidic residues" evidence="4">
    <location>
        <begin position="434"/>
        <end position="453"/>
    </location>
</feature>
<dbReference type="InterPro" id="IPR013507">
    <property type="entry name" value="DNA_mismatch_S5_2-like"/>
</dbReference>
<feature type="compositionally biased region" description="Polar residues" evidence="4">
    <location>
        <begin position="696"/>
        <end position="709"/>
    </location>
</feature>
<reference evidence="7 8" key="1">
    <citation type="journal article" date="2015" name="BMC Genomics">
        <title>Insights from the genome of Ophiocordyceps polyrhachis-furcata to pathogenicity and host specificity in insect fungi.</title>
        <authorList>
            <person name="Wichadakul D."/>
            <person name="Kobmoo N."/>
            <person name="Ingsriswang S."/>
            <person name="Tangphatsornruang S."/>
            <person name="Chantasingh D."/>
            <person name="Luangsa-ard J.J."/>
            <person name="Eurwilaichitr L."/>
        </authorList>
    </citation>
    <scope>NUCLEOTIDE SEQUENCE [LARGE SCALE GENOMIC DNA]</scope>
    <source>
        <strain evidence="7 8">BCC 54312</strain>
    </source>
</reference>
<feature type="compositionally biased region" description="Polar residues" evidence="4">
    <location>
        <begin position="631"/>
        <end position="644"/>
    </location>
</feature>
<proteinExistence type="inferred from homology"/>
<dbReference type="Gene3D" id="3.30.565.10">
    <property type="entry name" value="Histidine kinase-like ATPase, C-terminal domain"/>
    <property type="match status" value="1"/>
</dbReference>
<dbReference type="FunFam" id="3.30.565.10:FF:000014">
    <property type="entry name" value="Mismatch repair endonuclease pms1, putative"/>
    <property type="match status" value="1"/>
</dbReference>
<dbReference type="InterPro" id="IPR014762">
    <property type="entry name" value="DNA_mismatch_repair_CS"/>
</dbReference>
<protein>
    <recommendedName>
        <fullName evidence="3">DNA mismatch repair protein PMS1</fullName>
    </recommendedName>
</protein>
<evidence type="ECO:0000256" key="3">
    <source>
        <dbReference type="ARBA" id="ARBA00070941"/>
    </source>
</evidence>
<evidence type="ECO:0000256" key="2">
    <source>
        <dbReference type="ARBA" id="ARBA00022763"/>
    </source>
</evidence>
<feature type="domain" description="DNA mismatch repair protein S5" evidence="6">
    <location>
        <begin position="232"/>
        <end position="367"/>
    </location>
</feature>
<evidence type="ECO:0000256" key="1">
    <source>
        <dbReference type="ARBA" id="ARBA00006082"/>
    </source>
</evidence>